<dbReference type="InterPro" id="IPR039425">
    <property type="entry name" value="RNA_pol_sigma-70-like"/>
</dbReference>
<dbReference type="Pfam" id="PF08281">
    <property type="entry name" value="Sigma70_r4_2"/>
    <property type="match status" value="1"/>
</dbReference>
<dbReference type="InterPro" id="IPR013324">
    <property type="entry name" value="RNA_pol_sigma_r3/r4-like"/>
</dbReference>
<keyword evidence="3" id="KW-0731">Sigma factor</keyword>
<evidence type="ECO:0000256" key="5">
    <source>
        <dbReference type="ARBA" id="ARBA00023163"/>
    </source>
</evidence>
<dbReference type="PANTHER" id="PTHR43133:SF58">
    <property type="entry name" value="ECF RNA POLYMERASE SIGMA FACTOR SIGD"/>
    <property type="match status" value="1"/>
</dbReference>
<protein>
    <submittedName>
        <fullName evidence="8">Sigma-70 family RNA polymerase sigma factor</fullName>
    </submittedName>
</protein>
<dbReference type="OrthoDB" id="7041663at2"/>
<organism evidence="8 9">
    <name type="scientific">Sandarakinorhabdus fusca</name>
    <dbReference type="NCBI Taxonomy" id="1439888"/>
    <lineage>
        <taxon>Bacteria</taxon>
        <taxon>Pseudomonadati</taxon>
        <taxon>Pseudomonadota</taxon>
        <taxon>Alphaproteobacteria</taxon>
        <taxon>Sphingomonadales</taxon>
        <taxon>Sphingosinicellaceae</taxon>
        <taxon>Sandarakinorhabdus</taxon>
    </lineage>
</organism>
<dbReference type="GO" id="GO:0006352">
    <property type="term" value="P:DNA-templated transcription initiation"/>
    <property type="evidence" value="ECO:0007669"/>
    <property type="project" value="InterPro"/>
</dbReference>
<dbReference type="NCBIfam" id="TIGR02937">
    <property type="entry name" value="sigma70-ECF"/>
    <property type="match status" value="1"/>
</dbReference>
<evidence type="ECO:0000256" key="4">
    <source>
        <dbReference type="ARBA" id="ARBA00023125"/>
    </source>
</evidence>
<reference evidence="8 9" key="1">
    <citation type="submission" date="2019-09" db="EMBL/GenBank/DDBJ databases">
        <title>Polymorphobacter sp. isolated from a lake in China.</title>
        <authorList>
            <person name="Liu Z."/>
        </authorList>
    </citation>
    <scope>NUCLEOTIDE SEQUENCE [LARGE SCALE GENOMIC DNA]</scope>
    <source>
        <strain evidence="8 9">D40P</strain>
    </source>
</reference>
<dbReference type="SUPFAM" id="SSF88946">
    <property type="entry name" value="Sigma2 domain of RNA polymerase sigma factors"/>
    <property type="match status" value="1"/>
</dbReference>
<comment type="similarity">
    <text evidence="1">Belongs to the sigma-70 factor family. ECF subfamily.</text>
</comment>
<dbReference type="Gene3D" id="1.10.1740.10">
    <property type="match status" value="1"/>
</dbReference>
<evidence type="ECO:0000313" key="9">
    <source>
        <dbReference type="Proteomes" id="UP000481327"/>
    </source>
</evidence>
<keyword evidence="4" id="KW-0238">DNA-binding</keyword>
<dbReference type="InterPro" id="IPR013249">
    <property type="entry name" value="RNA_pol_sigma70_r4_t2"/>
</dbReference>
<proteinExistence type="inferred from homology"/>
<dbReference type="GO" id="GO:0003677">
    <property type="term" value="F:DNA binding"/>
    <property type="evidence" value="ECO:0007669"/>
    <property type="project" value="UniProtKB-KW"/>
</dbReference>
<keyword evidence="2" id="KW-0805">Transcription regulation</keyword>
<evidence type="ECO:0000256" key="1">
    <source>
        <dbReference type="ARBA" id="ARBA00010641"/>
    </source>
</evidence>
<evidence type="ECO:0000256" key="2">
    <source>
        <dbReference type="ARBA" id="ARBA00023015"/>
    </source>
</evidence>
<dbReference type="InterPro" id="IPR007627">
    <property type="entry name" value="RNA_pol_sigma70_r2"/>
</dbReference>
<dbReference type="InterPro" id="IPR013325">
    <property type="entry name" value="RNA_pol_sigma_r2"/>
</dbReference>
<feature type="domain" description="RNA polymerase sigma-70 region 2" evidence="6">
    <location>
        <begin position="18"/>
        <end position="82"/>
    </location>
</feature>
<evidence type="ECO:0000259" key="6">
    <source>
        <dbReference type="Pfam" id="PF04542"/>
    </source>
</evidence>
<dbReference type="InterPro" id="IPR036388">
    <property type="entry name" value="WH-like_DNA-bd_sf"/>
</dbReference>
<evidence type="ECO:0000256" key="3">
    <source>
        <dbReference type="ARBA" id="ARBA00023082"/>
    </source>
</evidence>
<evidence type="ECO:0000259" key="7">
    <source>
        <dbReference type="Pfam" id="PF08281"/>
    </source>
</evidence>
<dbReference type="EMBL" id="WIOL01000002">
    <property type="protein sequence ID" value="MQT16886.1"/>
    <property type="molecule type" value="Genomic_DNA"/>
</dbReference>
<feature type="domain" description="RNA polymerase sigma factor 70 region 4 type 2" evidence="7">
    <location>
        <begin position="105"/>
        <end position="156"/>
    </location>
</feature>
<dbReference type="InterPro" id="IPR014284">
    <property type="entry name" value="RNA_pol_sigma-70_dom"/>
</dbReference>
<dbReference type="SUPFAM" id="SSF88659">
    <property type="entry name" value="Sigma3 and sigma4 domains of RNA polymerase sigma factors"/>
    <property type="match status" value="1"/>
</dbReference>
<gene>
    <name evidence="8" type="ORF">F3168_06405</name>
</gene>
<dbReference type="PANTHER" id="PTHR43133">
    <property type="entry name" value="RNA POLYMERASE ECF-TYPE SIGMA FACTO"/>
    <property type="match status" value="1"/>
</dbReference>
<comment type="caution">
    <text evidence="8">The sequence shown here is derived from an EMBL/GenBank/DDBJ whole genome shotgun (WGS) entry which is preliminary data.</text>
</comment>
<dbReference type="AlphaFoldDB" id="A0A7C9KXC6"/>
<dbReference type="Proteomes" id="UP000481327">
    <property type="component" value="Unassembled WGS sequence"/>
</dbReference>
<dbReference type="Pfam" id="PF04542">
    <property type="entry name" value="Sigma70_r2"/>
    <property type="match status" value="1"/>
</dbReference>
<name>A0A7C9KXC6_9SPHN</name>
<accession>A0A7C9KXC6</accession>
<dbReference type="GO" id="GO:0016987">
    <property type="term" value="F:sigma factor activity"/>
    <property type="evidence" value="ECO:0007669"/>
    <property type="project" value="UniProtKB-KW"/>
</dbReference>
<evidence type="ECO:0000313" key="8">
    <source>
        <dbReference type="EMBL" id="MQT16886.1"/>
    </source>
</evidence>
<keyword evidence="9" id="KW-1185">Reference proteome</keyword>
<keyword evidence="5" id="KW-0804">Transcription</keyword>
<sequence length="167" mass="18150">MAAAQRGEAAPYRRLLGELRPWLLRYFRRRLPPAAVEDAVQETLIALHDKRHTYDPARPFGPWLAGIARYKWIDSLRSAGRTAADALPDTLSTPGHDRAVTSATALAGLLAMLKPAQADAIRLVKLDGRSIAEAAALTGQSEALVKVNIHRGLGRLARLVESAVDDD</sequence>
<dbReference type="Gene3D" id="1.10.10.10">
    <property type="entry name" value="Winged helix-like DNA-binding domain superfamily/Winged helix DNA-binding domain"/>
    <property type="match status" value="1"/>
</dbReference>